<dbReference type="EMBL" id="CP069127">
    <property type="protein sequence ID" value="QRG65998.1"/>
    <property type="molecule type" value="Genomic_DNA"/>
</dbReference>
<proteinExistence type="predicted"/>
<keyword evidence="2" id="KW-1185">Reference proteome</keyword>
<dbReference type="RefSeq" id="WP_203353067.1">
    <property type="nucleotide sequence ID" value="NZ_CP069127.1"/>
</dbReference>
<evidence type="ECO:0000313" key="1">
    <source>
        <dbReference type="EMBL" id="QRG65998.1"/>
    </source>
</evidence>
<reference evidence="1 2" key="1">
    <citation type="submission" date="2021-01" db="EMBL/GenBank/DDBJ databases">
        <title>Identification of strong promoters based on the transcriptome of Brevibacillus choshinensis.</title>
        <authorList>
            <person name="Yao D."/>
            <person name="Zhang K."/>
            <person name="Wu J."/>
        </authorList>
    </citation>
    <scope>NUCLEOTIDE SEQUENCE [LARGE SCALE GENOMIC DNA]</scope>
    <source>
        <strain evidence="1 2">HPD31-SP3</strain>
    </source>
</reference>
<organism evidence="1 2">
    <name type="scientific">Brevibacillus choshinensis</name>
    <dbReference type="NCBI Taxonomy" id="54911"/>
    <lineage>
        <taxon>Bacteria</taxon>
        <taxon>Bacillati</taxon>
        <taxon>Bacillota</taxon>
        <taxon>Bacilli</taxon>
        <taxon>Bacillales</taxon>
        <taxon>Paenibacillaceae</taxon>
        <taxon>Brevibacillus</taxon>
    </lineage>
</organism>
<protein>
    <submittedName>
        <fullName evidence="1">Uncharacterized protein</fullName>
    </submittedName>
</protein>
<dbReference type="Proteomes" id="UP000596248">
    <property type="component" value="Chromosome"/>
</dbReference>
<accession>A0ABX7FIE8</accession>
<gene>
    <name evidence="1" type="ORF">JNE38_20790</name>
</gene>
<sequence>MIWFLFLFILFFFLTLRLGKQVDDKSSYVPNPNGHWINKGTDFNEEWEWWEPDKIKALLYVSVGHNDSGYHIVIADQPPDIGIEYVDCEDKREAEIAVSLFTAYYAVLGSVTFSDLVGIDLNKDMDGGLK</sequence>
<name>A0ABX7FIE8_BRECH</name>
<evidence type="ECO:0000313" key="2">
    <source>
        <dbReference type="Proteomes" id="UP000596248"/>
    </source>
</evidence>